<keyword evidence="11 15" id="KW-0067">ATP-binding</keyword>
<organism evidence="17 18">
    <name type="scientific">Variibacter gotjawalensis</name>
    <dbReference type="NCBI Taxonomy" id="1333996"/>
    <lineage>
        <taxon>Bacteria</taxon>
        <taxon>Pseudomonadati</taxon>
        <taxon>Pseudomonadota</taxon>
        <taxon>Alphaproteobacteria</taxon>
        <taxon>Hyphomicrobiales</taxon>
        <taxon>Nitrobacteraceae</taxon>
        <taxon>Variibacter</taxon>
    </lineage>
</organism>
<evidence type="ECO:0000256" key="2">
    <source>
        <dbReference type="ARBA" id="ARBA00004726"/>
    </source>
</evidence>
<dbReference type="EC" id="2.7.7.2" evidence="15"/>
<dbReference type="AlphaFoldDB" id="A0A0S3PSJ7"/>
<dbReference type="Proteomes" id="UP000236884">
    <property type="component" value="Chromosome"/>
</dbReference>
<dbReference type="GO" id="GO:0006747">
    <property type="term" value="P:FAD biosynthetic process"/>
    <property type="evidence" value="ECO:0007669"/>
    <property type="project" value="UniProtKB-UniRule"/>
</dbReference>
<dbReference type="InterPro" id="IPR014729">
    <property type="entry name" value="Rossmann-like_a/b/a_fold"/>
</dbReference>
<dbReference type="InterPro" id="IPR015864">
    <property type="entry name" value="FAD_synthase"/>
</dbReference>
<gene>
    <name evidence="17" type="primary">ribF</name>
    <name evidence="17" type="ORF">GJW-30_1_01462</name>
</gene>
<dbReference type="GO" id="GO:0003919">
    <property type="term" value="F:FMN adenylyltransferase activity"/>
    <property type="evidence" value="ECO:0007669"/>
    <property type="project" value="UniProtKB-UniRule"/>
</dbReference>
<dbReference type="InterPro" id="IPR015865">
    <property type="entry name" value="Riboflavin_kinase_bac/euk"/>
</dbReference>
<dbReference type="UniPathway" id="UPA00276">
    <property type="reaction ID" value="UER00406"/>
</dbReference>
<dbReference type="SMART" id="SM00904">
    <property type="entry name" value="Flavokinase"/>
    <property type="match status" value="1"/>
</dbReference>
<comment type="similarity">
    <text evidence="15">Belongs to the ribF family.</text>
</comment>
<dbReference type="Pfam" id="PF06574">
    <property type="entry name" value="FAD_syn"/>
    <property type="match status" value="1"/>
</dbReference>
<evidence type="ECO:0000256" key="5">
    <source>
        <dbReference type="ARBA" id="ARBA00022643"/>
    </source>
</evidence>
<dbReference type="Gene3D" id="2.40.30.30">
    <property type="entry name" value="Riboflavin kinase-like"/>
    <property type="match status" value="1"/>
</dbReference>
<reference evidence="17 18" key="1">
    <citation type="submission" date="2015-08" db="EMBL/GenBank/DDBJ databases">
        <title>Investigation of the bacterial diversity of lava forest soil.</title>
        <authorList>
            <person name="Lee J.S."/>
        </authorList>
    </citation>
    <scope>NUCLEOTIDE SEQUENCE [LARGE SCALE GENOMIC DNA]</scope>
    <source>
        <strain evidence="17 18">GJW-30</strain>
    </source>
</reference>
<dbReference type="GO" id="GO:0005524">
    <property type="term" value="F:ATP binding"/>
    <property type="evidence" value="ECO:0007669"/>
    <property type="project" value="UniProtKB-UniRule"/>
</dbReference>
<dbReference type="NCBIfam" id="NF004159">
    <property type="entry name" value="PRK05627.1-2"/>
    <property type="match status" value="1"/>
</dbReference>
<evidence type="ECO:0000256" key="3">
    <source>
        <dbReference type="ARBA" id="ARBA00005201"/>
    </source>
</evidence>
<dbReference type="PANTHER" id="PTHR22749:SF6">
    <property type="entry name" value="RIBOFLAVIN KINASE"/>
    <property type="match status" value="1"/>
</dbReference>
<dbReference type="Gene3D" id="3.40.50.620">
    <property type="entry name" value="HUPs"/>
    <property type="match status" value="1"/>
</dbReference>
<dbReference type="NCBIfam" id="TIGR00083">
    <property type="entry name" value="ribF"/>
    <property type="match status" value="1"/>
</dbReference>
<dbReference type="GO" id="GO:0009398">
    <property type="term" value="P:FMN biosynthetic process"/>
    <property type="evidence" value="ECO:0007669"/>
    <property type="project" value="UniProtKB-UniRule"/>
</dbReference>
<protein>
    <recommendedName>
        <fullName evidence="15">Riboflavin biosynthesis protein</fullName>
    </recommendedName>
    <domain>
        <recommendedName>
            <fullName evidence="15">Riboflavin kinase</fullName>
            <ecNumber evidence="15">2.7.1.26</ecNumber>
        </recommendedName>
        <alternativeName>
            <fullName evidence="15">Flavokinase</fullName>
        </alternativeName>
    </domain>
    <domain>
        <recommendedName>
            <fullName evidence="15">FMN adenylyltransferase</fullName>
            <ecNumber evidence="15">2.7.7.2</ecNumber>
        </recommendedName>
        <alternativeName>
            <fullName evidence="15">FAD pyrophosphorylase</fullName>
        </alternativeName>
        <alternativeName>
            <fullName evidence="15">FAD synthase</fullName>
        </alternativeName>
    </domain>
</protein>
<dbReference type="FunFam" id="3.40.50.620:FF:000021">
    <property type="entry name" value="Riboflavin biosynthesis protein"/>
    <property type="match status" value="1"/>
</dbReference>
<dbReference type="PIRSF" id="PIRSF004491">
    <property type="entry name" value="FAD_Synth"/>
    <property type="match status" value="1"/>
</dbReference>
<dbReference type="EC" id="2.7.1.26" evidence="15"/>
<keyword evidence="4 15" id="KW-0285">Flavoprotein</keyword>
<keyword evidence="10 15" id="KW-0274">FAD</keyword>
<evidence type="ECO:0000256" key="14">
    <source>
        <dbReference type="ARBA" id="ARBA00049494"/>
    </source>
</evidence>
<dbReference type="SUPFAM" id="SSF52374">
    <property type="entry name" value="Nucleotidylyl transferase"/>
    <property type="match status" value="1"/>
</dbReference>
<evidence type="ECO:0000256" key="4">
    <source>
        <dbReference type="ARBA" id="ARBA00022630"/>
    </source>
</evidence>
<dbReference type="InterPro" id="IPR023465">
    <property type="entry name" value="Riboflavin_kinase_dom_sf"/>
</dbReference>
<dbReference type="InterPro" id="IPR002606">
    <property type="entry name" value="Riboflavin_kinase_bac"/>
</dbReference>
<keyword evidence="6 15" id="KW-0808">Transferase</keyword>
<evidence type="ECO:0000256" key="9">
    <source>
        <dbReference type="ARBA" id="ARBA00022777"/>
    </source>
</evidence>
<keyword evidence="7 15" id="KW-0548">Nucleotidyltransferase</keyword>
<dbReference type="CDD" id="cd02064">
    <property type="entry name" value="FAD_synthetase_N"/>
    <property type="match status" value="1"/>
</dbReference>
<feature type="domain" description="Riboflavin kinase" evidence="16">
    <location>
        <begin position="189"/>
        <end position="312"/>
    </location>
</feature>
<dbReference type="NCBIfam" id="NF004160">
    <property type="entry name" value="PRK05627.1-3"/>
    <property type="match status" value="1"/>
</dbReference>
<dbReference type="SUPFAM" id="SSF82114">
    <property type="entry name" value="Riboflavin kinase-like"/>
    <property type="match status" value="1"/>
</dbReference>
<dbReference type="OrthoDB" id="9803667at2"/>
<evidence type="ECO:0000256" key="11">
    <source>
        <dbReference type="ARBA" id="ARBA00022840"/>
    </source>
</evidence>
<dbReference type="EMBL" id="AP014946">
    <property type="protein sequence ID" value="BAT58934.1"/>
    <property type="molecule type" value="Genomic_DNA"/>
</dbReference>
<keyword evidence="8 15" id="KW-0547">Nucleotide-binding</keyword>
<keyword evidence="9 15" id="KW-0418">Kinase</keyword>
<dbReference type="Pfam" id="PF01687">
    <property type="entry name" value="Flavokinase"/>
    <property type="match status" value="1"/>
</dbReference>
<dbReference type="GO" id="GO:0009231">
    <property type="term" value="P:riboflavin biosynthetic process"/>
    <property type="evidence" value="ECO:0007669"/>
    <property type="project" value="InterPro"/>
</dbReference>
<dbReference type="FunFam" id="2.40.30.30:FF:000003">
    <property type="entry name" value="Riboflavin biosynthesis protein"/>
    <property type="match status" value="1"/>
</dbReference>
<name>A0A0S3PSJ7_9BRAD</name>
<keyword evidence="18" id="KW-1185">Reference proteome</keyword>
<comment type="pathway">
    <text evidence="3 15">Cofactor biosynthesis; FMN biosynthesis; FMN from riboflavin (ATP route): step 1/1.</text>
</comment>
<evidence type="ECO:0000313" key="17">
    <source>
        <dbReference type="EMBL" id="BAT58934.1"/>
    </source>
</evidence>
<dbReference type="UniPathway" id="UPA00277">
    <property type="reaction ID" value="UER00407"/>
</dbReference>
<dbReference type="InterPro" id="IPR023468">
    <property type="entry name" value="Riboflavin_kinase"/>
</dbReference>
<evidence type="ECO:0000256" key="15">
    <source>
        <dbReference type="PIRNR" id="PIRNR004491"/>
    </source>
</evidence>
<keyword evidence="5 15" id="KW-0288">FMN</keyword>
<dbReference type="RefSeq" id="WP_096353610.1">
    <property type="nucleotide sequence ID" value="NZ_AP014946.1"/>
</dbReference>
<dbReference type="PANTHER" id="PTHR22749">
    <property type="entry name" value="RIBOFLAVIN KINASE/FMN ADENYLYLTRANSFERASE"/>
    <property type="match status" value="1"/>
</dbReference>
<dbReference type="GO" id="GO:0008531">
    <property type="term" value="F:riboflavin kinase activity"/>
    <property type="evidence" value="ECO:0007669"/>
    <property type="project" value="UniProtKB-UniRule"/>
</dbReference>
<evidence type="ECO:0000256" key="13">
    <source>
        <dbReference type="ARBA" id="ARBA00047880"/>
    </source>
</evidence>
<evidence type="ECO:0000256" key="10">
    <source>
        <dbReference type="ARBA" id="ARBA00022827"/>
    </source>
</evidence>
<evidence type="ECO:0000256" key="6">
    <source>
        <dbReference type="ARBA" id="ARBA00022679"/>
    </source>
</evidence>
<proteinExistence type="inferred from homology"/>
<sequence length="328" mass="35108">MSATKPFLVSRGLPPAGSALSGAVVAIGNFDGVHRGHRAVIDAARALGATLKAPAVVLTFDPHPRVFFRPDVPMFRLTDGNTELQVLAATGLDGAIVLTFDKAFASLTAEEFVRDILVKHLAIHGAVVGYDFHFGKGRGGSPDFLIAQGKEHGFAVEVVAQQRAGGQTFSSTEIRTALSDGRIADANAMLGYTWFVSGVVQHGEKRGRDLGFPTANLKLDPACGLRHGIYAVRVTIDGKTHDGVASFGRRPTFDNGAPLLETYIFDFSGDLYGKTIDVAFAGWIRPELKFNGLDPLIVQMKDDVAKARAILVKDDAKSRPAARSIQQI</sequence>
<evidence type="ECO:0000256" key="8">
    <source>
        <dbReference type="ARBA" id="ARBA00022741"/>
    </source>
</evidence>
<keyword evidence="12" id="KW-0511">Multifunctional enzyme</keyword>
<comment type="catalytic activity">
    <reaction evidence="13 15">
        <text>riboflavin + ATP = FMN + ADP + H(+)</text>
        <dbReference type="Rhea" id="RHEA:14357"/>
        <dbReference type="ChEBI" id="CHEBI:15378"/>
        <dbReference type="ChEBI" id="CHEBI:30616"/>
        <dbReference type="ChEBI" id="CHEBI:57986"/>
        <dbReference type="ChEBI" id="CHEBI:58210"/>
        <dbReference type="ChEBI" id="CHEBI:456216"/>
        <dbReference type="EC" id="2.7.1.26"/>
    </reaction>
</comment>
<comment type="catalytic activity">
    <reaction evidence="14 15">
        <text>FMN + ATP + H(+) = FAD + diphosphate</text>
        <dbReference type="Rhea" id="RHEA:17237"/>
        <dbReference type="ChEBI" id="CHEBI:15378"/>
        <dbReference type="ChEBI" id="CHEBI:30616"/>
        <dbReference type="ChEBI" id="CHEBI:33019"/>
        <dbReference type="ChEBI" id="CHEBI:57692"/>
        <dbReference type="ChEBI" id="CHEBI:58210"/>
        <dbReference type="EC" id="2.7.7.2"/>
    </reaction>
</comment>
<evidence type="ECO:0000256" key="12">
    <source>
        <dbReference type="ARBA" id="ARBA00023268"/>
    </source>
</evidence>
<comment type="function">
    <text evidence="1">Catalyzes the phosphorylation of riboflavin to FMN followed by the adenylation of FMN to FAD.</text>
</comment>
<comment type="pathway">
    <text evidence="2 15">Cofactor biosynthesis; FAD biosynthesis; FAD from FMN: step 1/1.</text>
</comment>
<evidence type="ECO:0000256" key="1">
    <source>
        <dbReference type="ARBA" id="ARBA00002121"/>
    </source>
</evidence>
<accession>A0A0S3PSJ7</accession>
<dbReference type="KEGG" id="vgo:GJW-30_1_01462"/>
<evidence type="ECO:0000313" key="18">
    <source>
        <dbReference type="Proteomes" id="UP000236884"/>
    </source>
</evidence>
<evidence type="ECO:0000256" key="7">
    <source>
        <dbReference type="ARBA" id="ARBA00022695"/>
    </source>
</evidence>
<evidence type="ECO:0000259" key="16">
    <source>
        <dbReference type="SMART" id="SM00904"/>
    </source>
</evidence>